<dbReference type="Proteomes" id="UP001515480">
    <property type="component" value="Unassembled WGS sequence"/>
</dbReference>
<dbReference type="Pfam" id="PF03016">
    <property type="entry name" value="Exostosin_GT47"/>
    <property type="match status" value="1"/>
</dbReference>
<dbReference type="AlphaFoldDB" id="A0AB34JIK7"/>
<reference evidence="3 4" key="1">
    <citation type="journal article" date="2024" name="Science">
        <title>Giant polyketide synthase enzymes in the biosynthesis of giant marine polyether toxins.</title>
        <authorList>
            <person name="Fallon T.R."/>
            <person name="Shende V.V."/>
            <person name="Wierzbicki I.H."/>
            <person name="Pendleton A.L."/>
            <person name="Watervoot N.F."/>
            <person name="Auber R.P."/>
            <person name="Gonzalez D.J."/>
            <person name="Wisecaver J.H."/>
            <person name="Moore B.S."/>
        </authorList>
    </citation>
    <scope>NUCLEOTIDE SEQUENCE [LARGE SCALE GENOMIC DNA]</scope>
    <source>
        <strain evidence="3 4">12B1</strain>
    </source>
</reference>
<dbReference type="EMBL" id="JBGBPQ010000007">
    <property type="protein sequence ID" value="KAL1521405.1"/>
    <property type="molecule type" value="Genomic_DNA"/>
</dbReference>
<dbReference type="PANTHER" id="PTHR11062">
    <property type="entry name" value="EXOSTOSIN HEPARAN SULFATE GLYCOSYLTRANSFERASE -RELATED"/>
    <property type="match status" value="1"/>
</dbReference>
<evidence type="ECO:0000256" key="1">
    <source>
        <dbReference type="ARBA" id="ARBA00010271"/>
    </source>
</evidence>
<accession>A0AB34JIK7</accession>
<keyword evidence="4" id="KW-1185">Reference proteome</keyword>
<evidence type="ECO:0000259" key="2">
    <source>
        <dbReference type="Pfam" id="PF03016"/>
    </source>
</evidence>
<dbReference type="GO" id="GO:0016757">
    <property type="term" value="F:glycosyltransferase activity"/>
    <property type="evidence" value="ECO:0007669"/>
    <property type="project" value="InterPro"/>
</dbReference>
<dbReference type="PANTHER" id="PTHR11062:SF376">
    <property type="entry name" value="EXOSTOSIN FAMILY PROTEIN"/>
    <property type="match status" value="1"/>
</dbReference>
<proteinExistence type="inferred from homology"/>
<gene>
    <name evidence="3" type="ORF">AB1Y20_021070</name>
</gene>
<evidence type="ECO:0000313" key="4">
    <source>
        <dbReference type="Proteomes" id="UP001515480"/>
    </source>
</evidence>
<evidence type="ECO:0000313" key="3">
    <source>
        <dbReference type="EMBL" id="KAL1521405.1"/>
    </source>
</evidence>
<feature type="domain" description="Exostosin GT47" evidence="2">
    <location>
        <begin position="344"/>
        <end position="452"/>
    </location>
</feature>
<dbReference type="InterPro" id="IPR004263">
    <property type="entry name" value="Exostosin"/>
</dbReference>
<dbReference type="InterPro" id="IPR040911">
    <property type="entry name" value="Exostosin_GT47"/>
</dbReference>
<comment type="similarity">
    <text evidence="1">Belongs to the glycosyltransferase 47 family.</text>
</comment>
<sequence length="510" mass="57117">MASPWRGVPSACTAAQAASGVRRGGGHALFCPAPLDLAADSTEEVCCSLGLYRKHGRNATHVIPPTADRRQVPHPAARVVDECYQNTSASPACCFNSCGHHGACDRSVCRCAPRWKGIDCLEAEATPARPEMEEGGEGLKFVYVFSPPNRWGFQQLRQRQTLMNSYDTEYHLLRRLLSDWRVRTLNPSQAALFYVPTWAVHLWGNVAFPAHDVWTLGRLGVWLDSQETFHQLLAKFNSSLARRFLFFYGGDKGACHVAREVGASRPTFLTHFGLQVPVEFMGKPHLFRPTAGCTRKACALKSMSSVCHAPRDVVMPFYAAWGHDQEWPHAAGRQAEGSKWACELFFAGRYKSANPMYSQGVRQAVFSVHNRTPGFCLRTKAPAEYWRKSRFCLCPSGGGFGDRLQQSLRLGCVPLIMQPYVTQPLEDVVPYSEFSLRVDLADLHVLPRILASVSNDQHARLRRGVMKYRAAFNWHDGYGKAYESSIYALCLRAELSLGRCNHFRPVFRLS</sequence>
<name>A0AB34JIK7_PRYPA</name>
<protein>
    <recommendedName>
        <fullName evidence="2">Exostosin GT47 domain-containing protein</fullName>
    </recommendedName>
</protein>
<comment type="caution">
    <text evidence="3">The sequence shown here is derived from an EMBL/GenBank/DDBJ whole genome shotgun (WGS) entry which is preliminary data.</text>
</comment>
<organism evidence="3 4">
    <name type="scientific">Prymnesium parvum</name>
    <name type="common">Toxic golden alga</name>
    <dbReference type="NCBI Taxonomy" id="97485"/>
    <lineage>
        <taxon>Eukaryota</taxon>
        <taxon>Haptista</taxon>
        <taxon>Haptophyta</taxon>
        <taxon>Prymnesiophyceae</taxon>
        <taxon>Prymnesiales</taxon>
        <taxon>Prymnesiaceae</taxon>
        <taxon>Prymnesium</taxon>
    </lineage>
</organism>